<proteinExistence type="predicted"/>
<keyword evidence="2" id="KW-1185">Reference proteome</keyword>
<comment type="caution">
    <text evidence="1">The sequence shown here is derived from an EMBL/GenBank/DDBJ whole genome shotgun (WGS) entry which is preliminary data.</text>
</comment>
<dbReference type="EMBL" id="QGKU01000038">
    <property type="protein sequence ID" value="PWR02426.1"/>
    <property type="molecule type" value="Genomic_DNA"/>
</dbReference>
<name>A0A2V2LGP7_9RHOB</name>
<evidence type="ECO:0008006" key="3">
    <source>
        <dbReference type="Google" id="ProtNLM"/>
    </source>
</evidence>
<sequence length="251" mass="27645">MSLDDVAQAIRECNKLYGSTLSDRNPANFMKDLLRGANASKNWPASVAARRFTGIQRTGDGECFEFIPYRPGQTEPFPDAFKVREDAPRFLVQSISLPLATKSLGRSDETWLIQTAINLRVVETHFAVAPAFPLLELTHLQMGIKLRSTEIDALFLGKAGDPKNPDSVLVTCEAKQAKDPLIPSQIINQVQAAFAEAEVDTVVPIGLRTVRGVGFYLTEFEAVRRDDAEALDELTLASDAIYELRPPVKGI</sequence>
<evidence type="ECO:0000313" key="2">
    <source>
        <dbReference type="Proteomes" id="UP000245680"/>
    </source>
</evidence>
<protein>
    <recommendedName>
        <fullName evidence="3">Restriction endonuclease</fullName>
    </recommendedName>
</protein>
<dbReference type="Proteomes" id="UP000245680">
    <property type="component" value="Unassembled WGS sequence"/>
</dbReference>
<accession>A0A2V2LGP7</accession>
<organism evidence="1 2">
    <name type="scientific">Meridianimarinicoccus roseus</name>
    <dbReference type="NCBI Taxonomy" id="2072018"/>
    <lineage>
        <taxon>Bacteria</taxon>
        <taxon>Pseudomonadati</taxon>
        <taxon>Pseudomonadota</taxon>
        <taxon>Alphaproteobacteria</taxon>
        <taxon>Rhodobacterales</taxon>
        <taxon>Paracoccaceae</taxon>
        <taxon>Meridianimarinicoccus</taxon>
    </lineage>
</organism>
<gene>
    <name evidence="1" type="ORF">DKT77_12725</name>
</gene>
<reference evidence="1 2" key="1">
    <citation type="submission" date="2018-05" db="EMBL/GenBank/DDBJ databases">
        <title>Rhodobacteraceae gen. nov., sp. nov. isolated from sea water.</title>
        <authorList>
            <person name="Ren Y."/>
        </authorList>
    </citation>
    <scope>NUCLEOTIDE SEQUENCE [LARGE SCALE GENOMIC DNA]</scope>
    <source>
        <strain evidence="1 2">TG-679</strain>
    </source>
</reference>
<evidence type="ECO:0000313" key="1">
    <source>
        <dbReference type="EMBL" id="PWR02426.1"/>
    </source>
</evidence>
<dbReference type="AlphaFoldDB" id="A0A2V2LGP7"/>
<dbReference type="OrthoDB" id="6000935at2"/>